<sequence>MFPDLSESEREKVSTAINRLLAINFAAKEKDRETYMIVRRHRDALERFFRFLKWGLVVDERHECIFVQAADGGMRSRLNRDQSIWLLVLRLLYQEKRQTLSLSEFPMTTTFEIRSKYETFRLPWLNRTNLEQNVRLCSRYQLMDALDDDVRADDCRYRLFHTWQYAVQADELVAVQEKLKRYESGAEGGLLDEMDEEAEAH</sequence>
<evidence type="ECO:0000313" key="1">
    <source>
        <dbReference type="EMBL" id="MFC5404311.1"/>
    </source>
</evidence>
<dbReference type="RefSeq" id="WP_378134512.1">
    <property type="nucleotide sequence ID" value="NZ_JBHSMI010000026.1"/>
</dbReference>
<proteinExistence type="predicted"/>
<dbReference type="InterPro" id="IPR025449">
    <property type="entry name" value="JetB"/>
</dbReference>
<name>A0ABW0HVT1_9BACL</name>
<accession>A0ABW0HVT1</accession>
<reference evidence="2" key="1">
    <citation type="journal article" date="2019" name="Int. J. Syst. Evol. Microbiol.">
        <title>The Global Catalogue of Microorganisms (GCM) 10K type strain sequencing project: providing services to taxonomists for standard genome sequencing and annotation.</title>
        <authorList>
            <consortium name="The Broad Institute Genomics Platform"/>
            <consortium name="The Broad Institute Genome Sequencing Center for Infectious Disease"/>
            <person name="Wu L."/>
            <person name="Ma J."/>
        </authorList>
    </citation>
    <scope>NUCLEOTIDE SEQUENCE [LARGE SCALE GENOMIC DNA]</scope>
    <source>
        <strain evidence="2">CGMCC 1.18575</strain>
    </source>
</reference>
<protein>
    <submittedName>
        <fullName evidence="1">DUF4194 domain-containing protein</fullName>
    </submittedName>
</protein>
<gene>
    <name evidence="1" type="ORF">ACFPOF_16345</name>
</gene>
<dbReference type="EMBL" id="JBHSMI010000026">
    <property type="protein sequence ID" value="MFC5404311.1"/>
    <property type="molecule type" value="Genomic_DNA"/>
</dbReference>
<evidence type="ECO:0000313" key="2">
    <source>
        <dbReference type="Proteomes" id="UP001596113"/>
    </source>
</evidence>
<organism evidence="1 2">
    <name type="scientific">Cohnella soli</name>
    <dbReference type="NCBI Taxonomy" id="425005"/>
    <lineage>
        <taxon>Bacteria</taxon>
        <taxon>Bacillati</taxon>
        <taxon>Bacillota</taxon>
        <taxon>Bacilli</taxon>
        <taxon>Bacillales</taxon>
        <taxon>Paenibacillaceae</taxon>
        <taxon>Cohnella</taxon>
    </lineage>
</organism>
<dbReference type="Pfam" id="PF13835">
    <property type="entry name" value="DUF4194"/>
    <property type="match status" value="1"/>
</dbReference>
<comment type="caution">
    <text evidence="1">The sequence shown here is derived from an EMBL/GenBank/DDBJ whole genome shotgun (WGS) entry which is preliminary data.</text>
</comment>
<dbReference type="Proteomes" id="UP001596113">
    <property type="component" value="Unassembled WGS sequence"/>
</dbReference>
<keyword evidence="2" id="KW-1185">Reference proteome</keyword>